<dbReference type="InterPro" id="IPR036879">
    <property type="entry name" value="TF_MADSbox_sf"/>
</dbReference>
<evidence type="ECO:0000256" key="6">
    <source>
        <dbReference type="SAM" id="Coils"/>
    </source>
</evidence>
<proteinExistence type="evidence at transcript level"/>
<protein>
    <submittedName>
        <fullName evidence="9">MADS20</fullName>
    </submittedName>
</protein>
<evidence type="ECO:0000256" key="5">
    <source>
        <dbReference type="ARBA" id="ARBA00023242"/>
    </source>
</evidence>
<dbReference type="GO" id="GO:0046983">
    <property type="term" value="F:protein dimerization activity"/>
    <property type="evidence" value="ECO:0007669"/>
    <property type="project" value="InterPro"/>
</dbReference>
<feature type="domain" description="K-box" evidence="8">
    <location>
        <begin position="88"/>
        <end position="178"/>
    </location>
</feature>
<keyword evidence="4" id="KW-0804">Transcription</keyword>
<dbReference type="EMBL" id="KX714671">
    <property type="protein sequence ID" value="ASZ80008.1"/>
    <property type="molecule type" value="mRNA"/>
</dbReference>
<dbReference type="CDD" id="cd00265">
    <property type="entry name" value="MADS_MEF2_like"/>
    <property type="match status" value="1"/>
</dbReference>
<organism evidence="9">
    <name type="scientific">Dendrocalamus latiflorus</name>
    <name type="common">Sweet giant bamboo</name>
    <name type="synonym">Sinocalamus latiflorus</name>
    <dbReference type="NCBI Taxonomy" id="257763"/>
    <lineage>
        <taxon>Eukaryota</taxon>
        <taxon>Viridiplantae</taxon>
        <taxon>Streptophyta</taxon>
        <taxon>Embryophyta</taxon>
        <taxon>Tracheophyta</taxon>
        <taxon>Spermatophyta</taxon>
        <taxon>Magnoliopsida</taxon>
        <taxon>Liliopsida</taxon>
        <taxon>Poales</taxon>
        <taxon>Poaceae</taxon>
        <taxon>BOP clade</taxon>
        <taxon>Bambusoideae</taxon>
        <taxon>Bambusodae</taxon>
        <taxon>Bambuseae</taxon>
        <taxon>Bambusinae</taxon>
        <taxon>Dendrocalamus</taxon>
    </lineage>
</organism>
<dbReference type="GO" id="GO:0000977">
    <property type="term" value="F:RNA polymerase II transcription regulatory region sequence-specific DNA binding"/>
    <property type="evidence" value="ECO:0007669"/>
    <property type="project" value="InterPro"/>
</dbReference>
<dbReference type="PRINTS" id="PR00404">
    <property type="entry name" value="MADSDOMAIN"/>
</dbReference>
<dbReference type="Gene3D" id="3.40.1810.10">
    <property type="entry name" value="Transcription factor, MADS-box"/>
    <property type="match status" value="1"/>
</dbReference>
<evidence type="ECO:0000313" key="9">
    <source>
        <dbReference type="EMBL" id="ASZ80008.1"/>
    </source>
</evidence>
<evidence type="ECO:0000259" key="8">
    <source>
        <dbReference type="PROSITE" id="PS51297"/>
    </source>
</evidence>
<name>A0A3Q8BS28_DENLA</name>
<dbReference type="PROSITE" id="PS51297">
    <property type="entry name" value="K_BOX"/>
    <property type="match status" value="1"/>
</dbReference>
<dbReference type="PANTHER" id="PTHR48019">
    <property type="entry name" value="SERUM RESPONSE FACTOR HOMOLOG"/>
    <property type="match status" value="1"/>
</dbReference>
<dbReference type="GO" id="GO:0003700">
    <property type="term" value="F:DNA-binding transcription factor activity"/>
    <property type="evidence" value="ECO:0007669"/>
    <property type="project" value="InterPro"/>
</dbReference>
<dbReference type="SUPFAM" id="SSF55455">
    <property type="entry name" value="SRF-like"/>
    <property type="match status" value="1"/>
</dbReference>
<dbReference type="GO" id="GO:0005634">
    <property type="term" value="C:nucleus"/>
    <property type="evidence" value="ECO:0007669"/>
    <property type="project" value="UniProtKB-SubCell"/>
</dbReference>
<accession>A0A3Q8BS28</accession>
<evidence type="ECO:0000259" key="7">
    <source>
        <dbReference type="PROSITE" id="PS50066"/>
    </source>
</evidence>
<evidence type="ECO:0000256" key="3">
    <source>
        <dbReference type="ARBA" id="ARBA00023125"/>
    </source>
</evidence>
<dbReference type="InterPro" id="IPR002487">
    <property type="entry name" value="TF_Kbox"/>
</dbReference>
<dbReference type="SMART" id="SM00432">
    <property type="entry name" value="MADS"/>
    <property type="match status" value="1"/>
</dbReference>
<dbReference type="PROSITE" id="PS50066">
    <property type="entry name" value="MADS_BOX_2"/>
    <property type="match status" value="1"/>
</dbReference>
<dbReference type="FunFam" id="3.40.1810.10:FF:000003">
    <property type="entry name" value="MADS-box transcription factor MADS-MC"/>
    <property type="match status" value="1"/>
</dbReference>
<reference evidence="9" key="1">
    <citation type="submission" date="2016-08" db="EMBL/GenBank/DDBJ databases">
        <title>Transcriptome of Bambusa mutipllex flowers.</title>
        <authorList>
            <person name="Lin C.-S."/>
            <person name="Yue J.-J."/>
            <person name="Hsiao H.C.-W."/>
            <person name="Yang L.-H."/>
            <person name="Yuan J.-L."/>
            <person name="Gu X.-P."/>
            <person name="Shih M.-C."/>
        </authorList>
    </citation>
    <scope>NUCLEOTIDE SEQUENCE</scope>
</reference>
<keyword evidence="2" id="KW-0805">Transcription regulation</keyword>
<dbReference type="InterPro" id="IPR050142">
    <property type="entry name" value="MADS-box/MEF2_TF"/>
</dbReference>
<dbReference type="Pfam" id="PF01486">
    <property type="entry name" value="K-box"/>
    <property type="match status" value="1"/>
</dbReference>
<dbReference type="PROSITE" id="PS00350">
    <property type="entry name" value="MADS_BOX_1"/>
    <property type="match status" value="1"/>
</dbReference>
<dbReference type="AlphaFoldDB" id="A0A3Q8BS28"/>
<evidence type="ECO:0000256" key="1">
    <source>
        <dbReference type="ARBA" id="ARBA00004123"/>
    </source>
</evidence>
<feature type="coiled-coil region" evidence="6">
    <location>
        <begin position="125"/>
        <end position="171"/>
    </location>
</feature>
<evidence type="ECO:0000256" key="2">
    <source>
        <dbReference type="ARBA" id="ARBA00023015"/>
    </source>
</evidence>
<dbReference type="InterPro" id="IPR002100">
    <property type="entry name" value="TF_MADSbox"/>
</dbReference>
<dbReference type="Pfam" id="PF00319">
    <property type="entry name" value="SRF-TF"/>
    <property type="match status" value="1"/>
</dbReference>
<evidence type="ECO:0000256" key="4">
    <source>
        <dbReference type="ARBA" id="ARBA00023163"/>
    </source>
</evidence>
<keyword evidence="3" id="KW-0238">DNA-binding</keyword>
<feature type="domain" description="MADS-box" evidence="7">
    <location>
        <begin position="1"/>
        <end position="61"/>
    </location>
</feature>
<keyword evidence="6" id="KW-0175">Coiled coil</keyword>
<dbReference type="InterPro" id="IPR033896">
    <property type="entry name" value="MEF2-like_N"/>
</dbReference>
<sequence>MGRGKVQLRRIENNVSRQVTFSKRRSGLLKKAHEIAVLCDVDVALIVFSAKGKLHEYSTHNSMERILERYERCLLSEGDVIEEYPELKGSLNYDHIKLRSRIEALQKSQRNLMGEQVDSLTLREVHQLEQQIDSALRNIRARKNHLLLNSIEELRKKESLLIEQNSILEKEKAELDASQHKNGISSSTEAVAPICNAAAAFIPNLNICGGDSEEPATAPLDRTSSGDGLPWWILHTSPKG</sequence>
<keyword evidence="5" id="KW-0539">Nucleus</keyword>
<comment type="subcellular location">
    <subcellularLocation>
        <location evidence="1">Nucleus</location>
    </subcellularLocation>
</comment>
<dbReference type="GO" id="GO:0045944">
    <property type="term" value="P:positive regulation of transcription by RNA polymerase II"/>
    <property type="evidence" value="ECO:0007669"/>
    <property type="project" value="InterPro"/>
</dbReference>